<accession>A0A317C2D1</accession>
<evidence type="ECO:0000313" key="3">
    <source>
        <dbReference type="Proteomes" id="UP000245539"/>
    </source>
</evidence>
<evidence type="ECO:0000313" key="2">
    <source>
        <dbReference type="EMBL" id="PWQ92785.1"/>
    </source>
</evidence>
<dbReference type="OrthoDB" id="5624736at2"/>
<feature type="domain" description="DUF306" evidence="1">
    <location>
        <begin position="79"/>
        <end position="147"/>
    </location>
</feature>
<evidence type="ECO:0000259" key="1">
    <source>
        <dbReference type="Pfam" id="PF03724"/>
    </source>
</evidence>
<dbReference type="Proteomes" id="UP000245539">
    <property type="component" value="Unassembled WGS sequence"/>
</dbReference>
<reference evidence="2 3" key="1">
    <citation type="submission" date="2018-05" db="EMBL/GenBank/DDBJ databases">
        <title>Leucothrix arctica sp. nov., isolated from Arctic seawater.</title>
        <authorList>
            <person name="Choi A."/>
            <person name="Baek K."/>
        </authorList>
    </citation>
    <scope>NUCLEOTIDE SEQUENCE [LARGE SCALE GENOMIC DNA]</scope>
    <source>
        <strain evidence="2 3">JCM 18388</strain>
    </source>
</reference>
<dbReference type="EMBL" id="QGKM01000076">
    <property type="protein sequence ID" value="PWQ92785.1"/>
    <property type="molecule type" value="Genomic_DNA"/>
</dbReference>
<dbReference type="Pfam" id="PF03724">
    <property type="entry name" value="META"/>
    <property type="match status" value="1"/>
</dbReference>
<dbReference type="InterPro" id="IPR038670">
    <property type="entry name" value="HslJ-like_sf"/>
</dbReference>
<gene>
    <name evidence="2" type="ORF">DKW60_19445</name>
</gene>
<protein>
    <recommendedName>
        <fullName evidence="1">DUF306 domain-containing protein</fullName>
    </recommendedName>
</protein>
<dbReference type="AlphaFoldDB" id="A0A317C2D1"/>
<dbReference type="Gene3D" id="2.40.128.270">
    <property type="match status" value="1"/>
</dbReference>
<keyword evidence="3" id="KW-1185">Reference proteome</keyword>
<proteinExistence type="predicted"/>
<organism evidence="2 3">
    <name type="scientific">Leucothrix pacifica</name>
    <dbReference type="NCBI Taxonomy" id="1247513"/>
    <lineage>
        <taxon>Bacteria</taxon>
        <taxon>Pseudomonadati</taxon>
        <taxon>Pseudomonadota</taxon>
        <taxon>Gammaproteobacteria</taxon>
        <taxon>Thiotrichales</taxon>
        <taxon>Thiotrichaceae</taxon>
        <taxon>Leucothrix</taxon>
    </lineage>
</organism>
<sequence length="197" mass="21608">MCRCGKENTFLFYFSLKGYFSGRSFVKANGKKQTLNFYAISALTALLVSSASYAADEELDGITDRETQSCPLNSGGPSLLGTKWRVSETYGNKIPTPVTLSMTVNLDTMTGDTGCNKYAAKFKQIGATGFVISQIDRTREPCMVVSQGEGKPTIHLGNIEGSYLRIMRRMGSVQQTDEGTLVFYDRNGKEGLVMTKL</sequence>
<dbReference type="InterPro" id="IPR005184">
    <property type="entry name" value="DUF306_Meta_HslJ"/>
</dbReference>
<comment type="caution">
    <text evidence="2">The sequence shown here is derived from an EMBL/GenBank/DDBJ whole genome shotgun (WGS) entry which is preliminary data.</text>
</comment>
<name>A0A317C2D1_9GAMM</name>